<comment type="subcellular location">
    <subcellularLocation>
        <location evidence="1">Membrane</location>
    </subcellularLocation>
</comment>
<feature type="compositionally biased region" description="Polar residues" evidence="4">
    <location>
        <begin position="367"/>
        <end position="395"/>
    </location>
</feature>
<feature type="compositionally biased region" description="Low complexity" evidence="4">
    <location>
        <begin position="356"/>
        <end position="366"/>
    </location>
</feature>
<dbReference type="EMBL" id="JAHRIM010010859">
    <property type="protein sequence ID" value="MEQ2260596.1"/>
    <property type="molecule type" value="Genomic_DNA"/>
</dbReference>
<dbReference type="InterPro" id="IPR003599">
    <property type="entry name" value="Ig_sub"/>
</dbReference>
<keyword evidence="2 5" id="KW-0472">Membrane</keyword>
<keyword evidence="5" id="KW-1133">Transmembrane helix</keyword>
<dbReference type="InterPro" id="IPR007110">
    <property type="entry name" value="Ig-like_dom"/>
</dbReference>
<name>A0ABV0VTP9_9TELE</name>
<reference evidence="7 8" key="1">
    <citation type="submission" date="2021-06" db="EMBL/GenBank/DDBJ databases">
        <authorList>
            <person name="Palmer J.M."/>
        </authorList>
    </citation>
    <scope>NUCLEOTIDE SEQUENCE [LARGE SCALE GENOMIC DNA]</scope>
    <source>
        <strain evidence="7 8">XR_2019</strain>
        <tissue evidence="7">Muscle</tissue>
    </source>
</reference>
<evidence type="ECO:0000313" key="8">
    <source>
        <dbReference type="Proteomes" id="UP001444071"/>
    </source>
</evidence>
<comment type="caution">
    <text evidence="7">The sequence shown here is derived from an EMBL/GenBank/DDBJ whole genome shotgun (WGS) entry which is preliminary data.</text>
</comment>
<accession>A0ABV0VTP9</accession>
<sequence>MTKLHRVYRHTTVDVNVIPQTSRTYTRTSPVGFVCLVASVLCCFPVSGDVAPKRIVAYVNQTISLPCRTNRKSELLTVEWSKEGITPNITLLYRHGCETVEEKNPAFLNRTSLTVNGGEDGNISQTIFKLQRSDEGRYQCRTRVGKQLQVEATLELLVGAVSEPELTFVNHSAKGGVTVECRAEGWYPAPEITLHDDKGNEMEDEEPRISQDSAGYFTVTRRGSLQTATNRVTCSVHQPLLNQRRNKEMHIPDNCMGPCKNSIITSVLVTMVASALCALAVFLWKKYGCSFQSKESPQPQPEVNRSTVHWDQAGHVRYAELQQENNVLRSHISEKDEMISKLKAEIEEHKSKHSSTQQQDQPTTDPRSSLNGSQQVNQPLDYSSTPPAATGTSHNPKFDKLSKTKGSKSAVSKQHLTPVPLKKDKSTPAPFTNNGVASSSSSSASTSKEKNILRSSSFSGLRPSNIKSPRRHTMSNNPFSVLAELQEESEYLISEKINHKH</sequence>
<keyword evidence="8" id="KW-1185">Reference proteome</keyword>
<dbReference type="InterPro" id="IPR013106">
    <property type="entry name" value="Ig_V-set"/>
</dbReference>
<feature type="domain" description="Ig-like" evidence="6">
    <location>
        <begin position="45"/>
        <end position="151"/>
    </location>
</feature>
<evidence type="ECO:0000259" key="6">
    <source>
        <dbReference type="PROSITE" id="PS50835"/>
    </source>
</evidence>
<keyword evidence="3" id="KW-0393">Immunoglobulin domain</keyword>
<proteinExistence type="predicted"/>
<dbReference type="PANTHER" id="PTHR24100">
    <property type="entry name" value="BUTYROPHILIN"/>
    <property type="match status" value="1"/>
</dbReference>
<evidence type="ECO:0000256" key="1">
    <source>
        <dbReference type="ARBA" id="ARBA00004370"/>
    </source>
</evidence>
<evidence type="ECO:0000313" key="7">
    <source>
        <dbReference type="EMBL" id="MEQ2260596.1"/>
    </source>
</evidence>
<evidence type="ECO:0000256" key="4">
    <source>
        <dbReference type="SAM" id="MobiDB-lite"/>
    </source>
</evidence>
<dbReference type="Gene3D" id="2.60.40.10">
    <property type="entry name" value="Immunoglobulins"/>
    <property type="match status" value="2"/>
</dbReference>
<dbReference type="Pfam" id="PF22705">
    <property type="entry name" value="C2-set_3"/>
    <property type="match status" value="1"/>
</dbReference>
<dbReference type="InterPro" id="IPR053896">
    <property type="entry name" value="BTN3A2-like_Ig-C"/>
</dbReference>
<feature type="region of interest" description="Disordered" evidence="4">
    <location>
        <begin position="347"/>
        <end position="475"/>
    </location>
</feature>
<gene>
    <name evidence="7" type="ORF">XENORESO_020914</name>
</gene>
<evidence type="ECO:0000256" key="2">
    <source>
        <dbReference type="ARBA" id="ARBA00023136"/>
    </source>
</evidence>
<dbReference type="PROSITE" id="PS50835">
    <property type="entry name" value="IG_LIKE"/>
    <property type="match status" value="1"/>
</dbReference>
<dbReference type="InterPro" id="IPR013783">
    <property type="entry name" value="Ig-like_fold"/>
</dbReference>
<dbReference type="InterPro" id="IPR050504">
    <property type="entry name" value="IgSF_BTN/MOG"/>
</dbReference>
<dbReference type="SUPFAM" id="SSF48726">
    <property type="entry name" value="Immunoglobulin"/>
    <property type="match status" value="2"/>
</dbReference>
<feature type="compositionally biased region" description="Low complexity" evidence="4">
    <location>
        <begin position="437"/>
        <end position="446"/>
    </location>
</feature>
<dbReference type="Pfam" id="PF07686">
    <property type="entry name" value="V-set"/>
    <property type="match status" value="1"/>
</dbReference>
<keyword evidence="5" id="KW-0812">Transmembrane</keyword>
<feature type="transmembrane region" description="Helical" evidence="5">
    <location>
        <begin position="263"/>
        <end position="284"/>
    </location>
</feature>
<dbReference type="SMART" id="SM00409">
    <property type="entry name" value="IG"/>
    <property type="match status" value="1"/>
</dbReference>
<evidence type="ECO:0000256" key="3">
    <source>
        <dbReference type="ARBA" id="ARBA00023319"/>
    </source>
</evidence>
<dbReference type="InterPro" id="IPR036179">
    <property type="entry name" value="Ig-like_dom_sf"/>
</dbReference>
<dbReference type="Proteomes" id="UP001444071">
    <property type="component" value="Unassembled WGS sequence"/>
</dbReference>
<protein>
    <recommendedName>
        <fullName evidence="6">Ig-like domain-containing protein</fullName>
    </recommendedName>
</protein>
<evidence type="ECO:0000256" key="5">
    <source>
        <dbReference type="SAM" id="Phobius"/>
    </source>
</evidence>
<organism evidence="7 8">
    <name type="scientific">Xenotaenia resolanae</name>
    <dbReference type="NCBI Taxonomy" id="208358"/>
    <lineage>
        <taxon>Eukaryota</taxon>
        <taxon>Metazoa</taxon>
        <taxon>Chordata</taxon>
        <taxon>Craniata</taxon>
        <taxon>Vertebrata</taxon>
        <taxon>Euteleostomi</taxon>
        <taxon>Actinopterygii</taxon>
        <taxon>Neopterygii</taxon>
        <taxon>Teleostei</taxon>
        <taxon>Neoteleostei</taxon>
        <taxon>Acanthomorphata</taxon>
        <taxon>Ovalentaria</taxon>
        <taxon>Atherinomorphae</taxon>
        <taxon>Cyprinodontiformes</taxon>
        <taxon>Goodeidae</taxon>
        <taxon>Xenotaenia</taxon>
    </lineage>
</organism>